<dbReference type="Gene3D" id="1.10.260.40">
    <property type="entry name" value="lambda repressor-like DNA-binding domains"/>
    <property type="match status" value="1"/>
</dbReference>
<dbReference type="InterPro" id="IPR001387">
    <property type="entry name" value="Cro/C1-type_HTH"/>
</dbReference>
<sequence length="275" mass="30993">MDDRSRMLGEYLKDRRARLDPAALGLPLVRRRTPGLRREEVAQGANISATWYTWLEQGRGGTPSAEVLERIAQALMLSDSEREHLFLLAFGSPPAARYERVDTISPRLQRILDKLGTSPAIIRNATWDIIAWNKAALATLTDYEKLQPRERNILRLVFANPRVRSAQSQWESVARFVVATFRAETARTGATQEVAALVDELRQSSADFARIWDENEVRTHGDGVKQLLHPDVGPITMEYMAFTVDGSPDLGLVVYSPVSERDEERVRSLLEALPE</sequence>
<dbReference type="SMART" id="SM00530">
    <property type="entry name" value="HTH_XRE"/>
    <property type="match status" value="1"/>
</dbReference>
<keyword evidence="3" id="KW-1185">Reference proteome</keyword>
<dbReference type="EMBL" id="CP039543">
    <property type="protein sequence ID" value="QJT09449.1"/>
    <property type="molecule type" value="Genomic_DNA"/>
</dbReference>
<dbReference type="PANTHER" id="PTHR35010:SF2">
    <property type="entry name" value="BLL4672 PROTEIN"/>
    <property type="match status" value="1"/>
</dbReference>
<feature type="domain" description="HTH cro/C1-type" evidence="1">
    <location>
        <begin position="11"/>
        <end position="82"/>
    </location>
</feature>
<dbReference type="Proteomes" id="UP000503251">
    <property type="component" value="Chromosome"/>
</dbReference>
<dbReference type="Pfam" id="PF13560">
    <property type="entry name" value="HTH_31"/>
    <property type="match status" value="1"/>
</dbReference>
<dbReference type="InterPro" id="IPR041413">
    <property type="entry name" value="MLTR_LBD"/>
</dbReference>
<evidence type="ECO:0000313" key="3">
    <source>
        <dbReference type="Proteomes" id="UP000503251"/>
    </source>
</evidence>
<organism evidence="2 3">
    <name type="scientific">Oceanidesulfovibrio marinus</name>
    <dbReference type="NCBI Taxonomy" id="370038"/>
    <lineage>
        <taxon>Bacteria</taxon>
        <taxon>Pseudomonadati</taxon>
        <taxon>Thermodesulfobacteriota</taxon>
        <taxon>Desulfovibrionia</taxon>
        <taxon>Desulfovibrionales</taxon>
        <taxon>Desulfovibrionaceae</taxon>
        <taxon>Oceanidesulfovibrio</taxon>
    </lineage>
</organism>
<dbReference type="PANTHER" id="PTHR35010">
    <property type="entry name" value="BLL4672 PROTEIN-RELATED"/>
    <property type="match status" value="1"/>
</dbReference>
<evidence type="ECO:0000259" key="1">
    <source>
        <dbReference type="SMART" id="SM00530"/>
    </source>
</evidence>
<name>A0ABX6NFQ4_9BACT</name>
<dbReference type="SUPFAM" id="SSF47413">
    <property type="entry name" value="lambda repressor-like DNA-binding domains"/>
    <property type="match status" value="1"/>
</dbReference>
<protein>
    <submittedName>
        <fullName evidence="2">Transcriptional regulator</fullName>
    </submittedName>
</protein>
<dbReference type="Pfam" id="PF17765">
    <property type="entry name" value="MLTR_LBD"/>
    <property type="match status" value="1"/>
</dbReference>
<dbReference type="Gene3D" id="3.30.450.180">
    <property type="match status" value="1"/>
</dbReference>
<dbReference type="CDD" id="cd00093">
    <property type="entry name" value="HTH_XRE"/>
    <property type="match status" value="1"/>
</dbReference>
<proteinExistence type="predicted"/>
<gene>
    <name evidence="2" type="ORF">E8L03_11085</name>
</gene>
<dbReference type="RefSeq" id="WP_171267385.1">
    <property type="nucleotide sequence ID" value="NZ_CP039543.1"/>
</dbReference>
<dbReference type="InterPro" id="IPR010982">
    <property type="entry name" value="Lambda_DNA-bd_dom_sf"/>
</dbReference>
<evidence type="ECO:0000313" key="2">
    <source>
        <dbReference type="EMBL" id="QJT09449.1"/>
    </source>
</evidence>
<reference evidence="2 3" key="1">
    <citation type="submission" date="2019-04" db="EMBL/GenBank/DDBJ databases">
        <title>Isolation and culture of sulfate reducing bacteria from the cold seep of the South China Sea.</title>
        <authorList>
            <person name="Sun C."/>
            <person name="Liu R."/>
        </authorList>
    </citation>
    <scope>NUCLEOTIDE SEQUENCE [LARGE SCALE GENOMIC DNA]</scope>
    <source>
        <strain evidence="2 3">CS1</strain>
    </source>
</reference>
<accession>A0ABX6NFQ4</accession>